<dbReference type="OrthoDB" id="71307at2759"/>
<proteinExistence type="predicted"/>
<reference evidence="4 5" key="1">
    <citation type="submission" date="2017-08" db="EMBL/GenBank/DDBJ databases">
        <title>Acidophilic green algal genome provides insights into adaptation to an acidic environment.</title>
        <authorList>
            <person name="Hirooka S."/>
            <person name="Hirose Y."/>
            <person name="Kanesaki Y."/>
            <person name="Higuchi S."/>
            <person name="Fujiwara T."/>
            <person name="Onuma R."/>
            <person name="Era A."/>
            <person name="Ohbayashi R."/>
            <person name="Uzuka A."/>
            <person name="Nozaki H."/>
            <person name="Yoshikawa H."/>
            <person name="Miyagishima S.Y."/>
        </authorList>
    </citation>
    <scope>NUCLEOTIDE SEQUENCE [LARGE SCALE GENOMIC DNA]</scope>
    <source>
        <strain evidence="4 5">NIES-2499</strain>
    </source>
</reference>
<comment type="caution">
    <text evidence="4">The sequence shown here is derived from an EMBL/GenBank/DDBJ whole genome shotgun (WGS) entry which is preliminary data.</text>
</comment>
<dbReference type="PANTHER" id="PTHR24171">
    <property type="entry name" value="ANKYRIN REPEAT DOMAIN-CONTAINING PROTEIN 39-RELATED"/>
    <property type="match status" value="1"/>
</dbReference>
<dbReference type="Pfam" id="PF12796">
    <property type="entry name" value="Ank_2"/>
    <property type="match status" value="1"/>
</dbReference>
<dbReference type="InterPro" id="IPR036770">
    <property type="entry name" value="Ankyrin_rpt-contain_sf"/>
</dbReference>
<keyword evidence="2 3" id="KW-0040">ANK repeat</keyword>
<dbReference type="STRING" id="1157962.A0A250XJD7"/>
<evidence type="ECO:0000256" key="2">
    <source>
        <dbReference type="ARBA" id="ARBA00023043"/>
    </source>
</evidence>
<dbReference type="InterPro" id="IPR002110">
    <property type="entry name" value="Ankyrin_rpt"/>
</dbReference>
<dbReference type="PROSITE" id="PS50297">
    <property type="entry name" value="ANK_REP_REGION"/>
    <property type="match status" value="1"/>
</dbReference>
<dbReference type="EMBL" id="BEGY01000093">
    <property type="protein sequence ID" value="GAX83187.1"/>
    <property type="molecule type" value="Genomic_DNA"/>
</dbReference>
<organism evidence="4 5">
    <name type="scientific">Chlamydomonas eustigma</name>
    <dbReference type="NCBI Taxonomy" id="1157962"/>
    <lineage>
        <taxon>Eukaryota</taxon>
        <taxon>Viridiplantae</taxon>
        <taxon>Chlorophyta</taxon>
        <taxon>core chlorophytes</taxon>
        <taxon>Chlorophyceae</taxon>
        <taxon>CS clade</taxon>
        <taxon>Chlamydomonadales</taxon>
        <taxon>Chlamydomonadaceae</taxon>
        <taxon>Chlamydomonas</taxon>
    </lineage>
</organism>
<dbReference type="SUPFAM" id="SSF48403">
    <property type="entry name" value="Ankyrin repeat"/>
    <property type="match status" value="1"/>
</dbReference>
<dbReference type="SMART" id="SM00248">
    <property type="entry name" value="ANK"/>
    <property type="match status" value="3"/>
</dbReference>
<protein>
    <submittedName>
        <fullName evidence="4">Uncharacterized protein</fullName>
    </submittedName>
</protein>
<feature type="repeat" description="ANK" evidence="3">
    <location>
        <begin position="196"/>
        <end position="228"/>
    </location>
</feature>
<keyword evidence="1" id="KW-0677">Repeat</keyword>
<dbReference type="AlphaFoldDB" id="A0A250XJD7"/>
<name>A0A250XJD7_9CHLO</name>
<accession>A0A250XJD7</accession>
<gene>
    <name evidence="4" type="ORF">CEUSTIGMA_g10613.t1</name>
</gene>
<evidence type="ECO:0000256" key="1">
    <source>
        <dbReference type="ARBA" id="ARBA00022737"/>
    </source>
</evidence>
<evidence type="ECO:0000256" key="3">
    <source>
        <dbReference type="PROSITE-ProRule" id="PRU00023"/>
    </source>
</evidence>
<dbReference type="Proteomes" id="UP000232323">
    <property type="component" value="Unassembled WGS sequence"/>
</dbReference>
<sequence>MNPTLPPKKSSGSARKTATALTRTQNILNASEIVLEDGTKIPIKLPQGMSPVQAQALLTYLKCNPEAAKTAAAQAQQILKNPSLASAFKNMHALKTPENADKYSFLKEDPDLAPVWEDIQANGPSALEKYWEDEVLMAKISSKMRAMQLKDQPQKALNTLAAPVIENIFDAAKHGVVDAARSLIEGGADVNAKNEKFVTALGIAVGFNRKEVTELLIDRGADVMQLDGKGNTVLHYAAGYGRKEIAALLIGAGAKVHALNHLKQSPLDVAKLNKEKAMVEFLESYHGKEDATMLVQ</sequence>
<dbReference type="PROSITE" id="PS50088">
    <property type="entry name" value="ANK_REPEAT"/>
    <property type="match status" value="2"/>
</dbReference>
<evidence type="ECO:0000313" key="5">
    <source>
        <dbReference type="Proteomes" id="UP000232323"/>
    </source>
</evidence>
<keyword evidence="5" id="KW-1185">Reference proteome</keyword>
<dbReference type="Gene3D" id="1.25.40.20">
    <property type="entry name" value="Ankyrin repeat-containing domain"/>
    <property type="match status" value="2"/>
</dbReference>
<feature type="repeat" description="ANK" evidence="3">
    <location>
        <begin position="229"/>
        <end position="261"/>
    </location>
</feature>
<evidence type="ECO:0000313" key="4">
    <source>
        <dbReference type="EMBL" id="GAX83187.1"/>
    </source>
</evidence>